<evidence type="ECO:0000313" key="3">
    <source>
        <dbReference type="Proteomes" id="UP001642464"/>
    </source>
</evidence>
<dbReference type="EMBL" id="CAXAMM010009302">
    <property type="protein sequence ID" value="CAK9019982.1"/>
    <property type="molecule type" value="Genomic_DNA"/>
</dbReference>
<sequence>MASLRPVMSRHRAAASLLPCLFVVLSFLNSKSWVGASWLPKPNPPLRPLLRDRRLWPDDRRSAVRLAVQPSVEEQDEAWKRVWNSADPYWNLTVLSMAPWGARVRTKEGLIGVIPVNPARVGIPGHINGRSTRGLGFKADTGLVGAQVAARIQVIHSRNRDIVNPRRVWDYPIIFSYLALLKLDLAHMDLAQKFHEGDVADAKVVSVNKNSLDIEIKDVPFTLWKVDITAFNKTWEMSDRFSLGEMIKVYCSFADKNYGLLRWSTRALEEVPGEIITNKTKVFKNAEEAAKKFFKQKNEKLIQFSILKDFFGRTETEIGVRRVQSVPRTQFLDEDAAHDFALLSRHMEMLWDKAVKSFEGVADPCWNVTILSMAPWGARVRTKEGLIGMIPAQDLGSKAGDVGLVGTEVKVAIRELRPENRDYVMNPAPEYVRGYPVVFSYSRIVAQKFQEGDVADAKVVSIFPKSMDIEIDEVPFNMRKVEITGFNKTWDISDIFSLDEMIKVYCMIADKNSGDLRWSTRALEEVPGEIIRNKAKVFENAEEAAKKFFEKQQNMRQKEKNKMLAIMEGYWNLAEQFHEGDVADAKVVGVHENSLDIKIKDVLLTQRLRKVDITAYNQAWKISDIFSLDEMIKVYAYADKYMGDLRWSTRALEEVPGEIITNKTNLFENAEETAKKFFEKQQNMRQKEKNELFAVMERQWSLTKKLNDGDVADAKVVGVHENSVDINIKDVPFTLRKVDITACNKTWEVSDLFSLDEMIKVVCCTSCLSGPSFLWPCLE</sequence>
<gene>
    <name evidence="2" type="ORF">SCF082_LOCUS14738</name>
</gene>
<dbReference type="Proteomes" id="UP001642464">
    <property type="component" value="Unassembled WGS sequence"/>
</dbReference>
<feature type="domain" description="S1 motif" evidence="1">
    <location>
        <begin position="195"/>
        <end position="266"/>
    </location>
</feature>
<name>A0ABP0K073_9DINO</name>
<proteinExistence type="predicted"/>
<feature type="domain" description="S1 motif" evidence="1">
    <location>
        <begin position="450"/>
        <end position="521"/>
    </location>
</feature>
<reference evidence="2 3" key="1">
    <citation type="submission" date="2024-02" db="EMBL/GenBank/DDBJ databases">
        <authorList>
            <person name="Chen Y."/>
            <person name="Shah S."/>
            <person name="Dougan E. K."/>
            <person name="Thang M."/>
            <person name="Chan C."/>
        </authorList>
    </citation>
    <scope>NUCLEOTIDE SEQUENCE [LARGE SCALE GENOMIC DNA]</scope>
</reference>
<evidence type="ECO:0000259" key="1">
    <source>
        <dbReference type="SMART" id="SM00316"/>
    </source>
</evidence>
<accession>A0ABP0K073</accession>
<dbReference type="InterPro" id="IPR003029">
    <property type="entry name" value="S1_domain"/>
</dbReference>
<keyword evidence="3" id="KW-1185">Reference proteome</keyword>
<dbReference type="SMART" id="SM00316">
    <property type="entry name" value="S1"/>
    <property type="match status" value="3"/>
</dbReference>
<protein>
    <submittedName>
        <fullName evidence="2">Chloroplastic (CS1) (Chloroplastic small ribosomal subunit protein bS1c)</fullName>
    </submittedName>
</protein>
<comment type="caution">
    <text evidence="2">The sequence shown here is derived from an EMBL/GenBank/DDBJ whole genome shotgun (WGS) entry which is preliminary data.</text>
</comment>
<organism evidence="2 3">
    <name type="scientific">Durusdinium trenchii</name>
    <dbReference type="NCBI Taxonomy" id="1381693"/>
    <lineage>
        <taxon>Eukaryota</taxon>
        <taxon>Sar</taxon>
        <taxon>Alveolata</taxon>
        <taxon>Dinophyceae</taxon>
        <taxon>Suessiales</taxon>
        <taxon>Symbiodiniaceae</taxon>
        <taxon>Durusdinium</taxon>
    </lineage>
</organism>
<feature type="domain" description="S1 motif" evidence="1">
    <location>
        <begin position="360"/>
        <end position="428"/>
    </location>
</feature>
<evidence type="ECO:0000313" key="2">
    <source>
        <dbReference type="EMBL" id="CAK9019982.1"/>
    </source>
</evidence>